<dbReference type="EMBL" id="LAHC01000246">
    <property type="protein sequence ID" value="PHJ80155.1"/>
    <property type="molecule type" value="Genomic_DNA"/>
</dbReference>
<evidence type="ECO:0000313" key="1">
    <source>
        <dbReference type="EMBL" id="PHJ80155.1"/>
    </source>
</evidence>
<protein>
    <submittedName>
        <fullName evidence="1">Uncharacterized protein</fullName>
    </submittedName>
</protein>
<proteinExistence type="predicted"/>
<evidence type="ECO:0000313" key="2">
    <source>
        <dbReference type="Proteomes" id="UP000222523"/>
    </source>
</evidence>
<dbReference type="Proteomes" id="UP000222523">
    <property type="component" value="Unassembled WGS sequence"/>
</dbReference>
<comment type="caution">
    <text evidence="1">The sequence shown here is derived from an EMBL/GenBank/DDBJ whole genome shotgun (WGS) entry which is preliminary data.</text>
</comment>
<accession>A0ABX4KAV7</accession>
<sequence>MYVDKELGELTREQANQLIEQYHDAIADDSAGQIQLIGGIEYRNSYLSRVGMCINVCRQVYHPDLIDALNQALKDGNVNYKYQPEEIDNEELDHIEALLKKVELRQKDLIRQYEKDSGKKSVVNWDWFIDACLSMSQVFAPQIINIGILTVKEFCLQYKRFSKAIKPAPPKTK</sequence>
<name>A0ABX4KAV7_NOSLI</name>
<reference evidence="1 2" key="1">
    <citation type="submission" date="2015-02" db="EMBL/GenBank/DDBJ databases">
        <title>Nostoc linckia genome annotation.</title>
        <authorList>
            <person name="Zhou Z."/>
        </authorList>
    </citation>
    <scope>NUCLEOTIDE SEQUENCE [LARGE SCALE GENOMIC DNA]</scope>
    <source>
        <strain evidence="2">z7</strain>
    </source>
</reference>
<organism evidence="1 2">
    <name type="scientific">Nostoc linckia z7</name>
    <dbReference type="NCBI Taxonomy" id="1628745"/>
    <lineage>
        <taxon>Bacteria</taxon>
        <taxon>Bacillati</taxon>
        <taxon>Cyanobacteriota</taxon>
        <taxon>Cyanophyceae</taxon>
        <taxon>Nostocales</taxon>
        <taxon>Nostocaceae</taxon>
        <taxon>Nostoc</taxon>
    </lineage>
</organism>
<keyword evidence="2" id="KW-1185">Reference proteome</keyword>
<gene>
    <name evidence="1" type="ORF">VF04_38025</name>
</gene>